<feature type="compositionally biased region" description="Low complexity" evidence="1">
    <location>
        <begin position="106"/>
        <end position="120"/>
    </location>
</feature>
<feature type="compositionally biased region" description="Gly residues" evidence="1">
    <location>
        <begin position="45"/>
        <end position="69"/>
    </location>
</feature>
<dbReference type="AlphaFoldDB" id="A0A2R6S511"/>
<feature type="compositionally biased region" description="Polar residues" evidence="1">
    <location>
        <begin position="150"/>
        <end position="161"/>
    </location>
</feature>
<feature type="region of interest" description="Disordered" evidence="1">
    <location>
        <begin position="559"/>
        <end position="582"/>
    </location>
</feature>
<accession>A0A2R6S511</accession>
<feature type="compositionally biased region" description="Polar residues" evidence="1">
    <location>
        <begin position="368"/>
        <end position="377"/>
    </location>
</feature>
<dbReference type="Proteomes" id="UP000186601">
    <property type="component" value="Unassembled WGS sequence"/>
</dbReference>
<feature type="compositionally biased region" description="Polar residues" evidence="1">
    <location>
        <begin position="469"/>
        <end position="485"/>
    </location>
</feature>
<dbReference type="OrthoDB" id="3267789at2759"/>
<feature type="compositionally biased region" description="Basic and acidic residues" evidence="1">
    <location>
        <begin position="356"/>
        <end position="365"/>
    </location>
</feature>
<gene>
    <name evidence="2" type="ORF">PHLCEN_2v810</name>
</gene>
<evidence type="ECO:0000256" key="1">
    <source>
        <dbReference type="SAM" id="MobiDB-lite"/>
    </source>
</evidence>
<evidence type="ECO:0000313" key="3">
    <source>
        <dbReference type="Proteomes" id="UP000186601"/>
    </source>
</evidence>
<feature type="compositionally biased region" description="Basic and acidic residues" evidence="1">
    <location>
        <begin position="78"/>
        <end position="91"/>
    </location>
</feature>
<feature type="region of interest" description="Disordered" evidence="1">
    <location>
        <begin position="1"/>
        <end position="208"/>
    </location>
</feature>
<feature type="compositionally biased region" description="Low complexity" evidence="1">
    <location>
        <begin position="384"/>
        <end position="401"/>
    </location>
</feature>
<feature type="compositionally biased region" description="Basic and acidic residues" evidence="1">
    <location>
        <begin position="339"/>
        <end position="348"/>
    </location>
</feature>
<feature type="compositionally biased region" description="Polar residues" evidence="1">
    <location>
        <begin position="10"/>
        <end position="19"/>
    </location>
</feature>
<protein>
    <submittedName>
        <fullName evidence="2">Uncharacterized protein</fullName>
    </submittedName>
</protein>
<comment type="caution">
    <text evidence="2">The sequence shown here is derived from an EMBL/GenBank/DDBJ whole genome shotgun (WGS) entry which is preliminary data.</text>
</comment>
<feature type="compositionally biased region" description="Polar residues" evidence="1">
    <location>
        <begin position="188"/>
        <end position="198"/>
    </location>
</feature>
<name>A0A2R6S511_9APHY</name>
<reference evidence="2 3" key="1">
    <citation type="submission" date="2018-02" db="EMBL/GenBank/DDBJ databases">
        <title>Genome sequence of the basidiomycete white-rot fungus Phlebia centrifuga.</title>
        <authorList>
            <person name="Granchi Z."/>
            <person name="Peng M."/>
            <person name="de Vries R.P."/>
            <person name="Hilden K."/>
            <person name="Makela M.R."/>
            <person name="Grigoriev I."/>
            <person name="Riley R."/>
        </authorList>
    </citation>
    <scope>NUCLEOTIDE SEQUENCE [LARGE SCALE GENOMIC DNA]</scope>
    <source>
        <strain evidence="2 3">FBCC195</strain>
    </source>
</reference>
<dbReference type="STRING" id="98765.A0A2R6S511"/>
<evidence type="ECO:0000313" key="2">
    <source>
        <dbReference type="EMBL" id="PSS37333.1"/>
    </source>
</evidence>
<feature type="compositionally biased region" description="Polar residues" evidence="1">
    <location>
        <begin position="407"/>
        <end position="426"/>
    </location>
</feature>
<organism evidence="2 3">
    <name type="scientific">Hermanssonia centrifuga</name>
    <dbReference type="NCBI Taxonomy" id="98765"/>
    <lineage>
        <taxon>Eukaryota</taxon>
        <taxon>Fungi</taxon>
        <taxon>Dikarya</taxon>
        <taxon>Basidiomycota</taxon>
        <taxon>Agaricomycotina</taxon>
        <taxon>Agaricomycetes</taxon>
        <taxon>Polyporales</taxon>
        <taxon>Meruliaceae</taxon>
        <taxon>Hermanssonia</taxon>
    </lineage>
</organism>
<feature type="compositionally biased region" description="Basic and acidic residues" evidence="1">
    <location>
        <begin position="506"/>
        <end position="524"/>
    </location>
</feature>
<proteinExistence type="predicted"/>
<keyword evidence="3" id="KW-1185">Reference proteome</keyword>
<sequence length="582" mass="61147">MASTAPAPALQSNGGTNASIWAKESGPTRTGWGRNTDSAAAPRGAGRGAPRGRSSRGGRGGRSASGRGGPPVNPADTTVKRSSPDQAKEKAPSNLPKPTAPPPPIALSTSTQSGTSSRPSNRPKPPRKLSEHKAGRKTPSLAVDPVAAPANNTASPQTSPRTPRRKRSHTQSKTPTATAPPQVPSVPRKQSLSAQSSLGRAGEEKPATVIVKDIPPHLAPAQSDPSSFDIAHNIDALVEHVRAVAMDRPHTPGSHFDWAGEEDDSLPDLDDWGVPSSAAELNRDSEKAHVISPILEDTLKPLPLIIDIDIPTPSIRLHEINGDNDESQAILDAENSGEETPRRDREDGTPFFPRKPMKEGLHHAETNGYVNKANSTTDVKDSSKNTSPLSTSSKMLSHSSLPAKPTFSVSAKSHPQNGSSQPTVASVPTKPSVLEPGPTTLRPQSADIPATRSSLSPDRGLSASMHAVLSSTSTPNGLNTHSHSFPHTPLDGFNPTHNRAHTVGRYRPDNLSDSDRPRRGDMAGHGRNHSTPPTGPGIHRAPHAVRPVITVDAISKLARSLGGTPLAKRERGSAASPAAKES</sequence>
<dbReference type="EMBL" id="MLYV02000057">
    <property type="protein sequence ID" value="PSS37333.1"/>
    <property type="molecule type" value="Genomic_DNA"/>
</dbReference>
<feature type="region of interest" description="Disordered" evidence="1">
    <location>
        <begin position="333"/>
        <end position="546"/>
    </location>
</feature>